<dbReference type="SMART" id="SM00507">
    <property type="entry name" value="HNHc"/>
    <property type="match status" value="1"/>
</dbReference>
<dbReference type="InterPro" id="IPR002711">
    <property type="entry name" value="HNH"/>
</dbReference>
<keyword evidence="5" id="KW-1185">Reference proteome</keyword>
<feature type="region of interest" description="Disordered" evidence="2">
    <location>
        <begin position="96"/>
        <end position="273"/>
    </location>
</feature>
<sequence>MQEALKKRAAEIDAERDAWMAQKDEERERAEEARRKAVDADPGDGFGASGGAEIGDRARDDGGGVSADGRAAGSDLSRADRDDPLEWLAVEHKQMSEFEAHKQNDLIERQRRELGRLGPGPSDGDVGRGRTSDPNGFERPRRERRSPDREPVDPFPPETADSVQWRDADRVRRDGGGIALPCDSDAVPREEKASNAEAAAPTESAPTESALVESALVEPASDGPDNTDDTETRFQTQLRPGSPDGADDTETDFPTQPRPGSADGADGTAPTRHPLLTEEAWTDLGKMAPEMTGSIESLRTLVDELECFSRPMGPEEAVTMLDGIETLNRLTEALSVVTLSVFARVGTPRDYGAKSTRDLVKNRLGVNHAEASRRVDLAEQLGRRVSFSGESLEPDNPVVADALRTGTLSSVQARTITQCLDKLPRTTTSEQRLEAERILVEKAPLVHVRDIRILFAEILKWLDPDGELPDDSTPREDFSVNLRARKDGTWDLRGRLDSVTGGIMHGLLTSRMQTDDNLQSENGGQSDGTVPTGAPSNDDHPAEADGARAASVQQSDGSSPDGDPSLTGDPATADGTAGTIDPAAPMNDAMNEAVRLFEDVLHGDRYDAIDPTPRLESERNARVDANGNVIPVGCGVHEDGTPVPMGSEQPSVRNRIYERFSTIIGHIEMNRVGAGAPFALVVTAKAEDIARGAGEATTGASEPFPITTASRDGLNGAVFFHLMSEKRRTVSVQTENRYANRNQLTILVARDQGCTFPGCETPPGWCDAHHIVPWAGKGKTEINNLTLACSAHHHLIDKTDWHTIMLKDGRPAWVPPATIDPAREPILHSRFIAGEIADTLFD</sequence>
<evidence type="ECO:0000313" key="4">
    <source>
        <dbReference type="EMBL" id="GAA0035446.1"/>
    </source>
</evidence>
<feature type="region of interest" description="Disordered" evidence="2">
    <location>
        <begin position="515"/>
        <end position="585"/>
    </location>
</feature>
<name>A0ABP3C6P5_9MICO</name>
<feature type="region of interest" description="Disordered" evidence="2">
    <location>
        <begin position="1"/>
        <end position="82"/>
    </location>
</feature>
<feature type="compositionally biased region" description="Basic and acidic residues" evidence="2">
    <location>
        <begin position="164"/>
        <end position="175"/>
    </location>
</feature>
<organism evidence="4 5">
    <name type="scientific">Brevibacterium metallidurans</name>
    <dbReference type="NCBI Taxonomy" id="1482676"/>
    <lineage>
        <taxon>Bacteria</taxon>
        <taxon>Bacillati</taxon>
        <taxon>Actinomycetota</taxon>
        <taxon>Actinomycetes</taxon>
        <taxon>Micrococcales</taxon>
        <taxon>Brevibacteriaceae</taxon>
        <taxon>Brevibacterium</taxon>
    </lineage>
</organism>
<dbReference type="CDD" id="cd00085">
    <property type="entry name" value="HNHc"/>
    <property type="match status" value="1"/>
</dbReference>
<evidence type="ECO:0000259" key="3">
    <source>
        <dbReference type="SMART" id="SM00507"/>
    </source>
</evidence>
<comment type="similarity">
    <text evidence="1">Belongs to the Rv1128c/1148c/1588c/1702c/1945/3466 family.</text>
</comment>
<proteinExistence type="inferred from homology"/>
<feature type="compositionally biased region" description="Gly residues" evidence="2">
    <location>
        <begin position="44"/>
        <end position="53"/>
    </location>
</feature>
<dbReference type="EMBL" id="BAAAAF010000004">
    <property type="protein sequence ID" value="GAA0035446.1"/>
    <property type="molecule type" value="Genomic_DNA"/>
</dbReference>
<protein>
    <recommendedName>
        <fullName evidence="3">HNH nuclease domain-containing protein</fullName>
    </recommendedName>
</protein>
<evidence type="ECO:0000313" key="5">
    <source>
        <dbReference type="Proteomes" id="UP001498238"/>
    </source>
</evidence>
<dbReference type="Gene3D" id="1.10.30.50">
    <property type="match status" value="1"/>
</dbReference>
<feature type="compositionally biased region" description="Low complexity" evidence="2">
    <location>
        <begin position="195"/>
        <end position="210"/>
    </location>
</feature>
<feature type="compositionally biased region" description="Basic and acidic residues" evidence="2">
    <location>
        <begin position="96"/>
        <end position="115"/>
    </location>
</feature>
<gene>
    <name evidence="4" type="ORF">NCCP602_14070</name>
</gene>
<feature type="compositionally biased region" description="Basic and acidic residues" evidence="2">
    <location>
        <begin position="537"/>
        <end position="546"/>
    </location>
</feature>
<dbReference type="Proteomes" id="UP001498238">
    <property type="component" value="Unassembled WGS sequence"/>
</dbReference>
<evidence type="ECO:0000256" key="1">
    <source>
        <dbReference type="ARBA" id="ARBA00023450"/>
    </source>
</evidence>
<evidence type="ECO:0000256" key="2">
    <source>
        <dbReference type="SAM" id="MobiDB-lite"/>
    </source>
</evidence>
<feature type="domain" description="HNH nuclease" evidence="3">
    <location>
        <begin position="742"/>
        <end position="794"/>
    </location>
</feature>
<reference evidence="4 5" key="1">
    <citation type="submission" date="2024-01" db="EMBL/GenBank/DDBJ databases">
        <title>Characterization of antibiotic resistant novel bacterial strains and their environmental applications.</title>
        <authorList>
            <person name="Manzoor S."/>
            <person name="Abbas S."/>
            <person name="Arshad M."/>
            <person name="Ahmed I."/>
        </authorList>
    </citation>
    <scope>NUCLEOTIDE SEQUENCE [LARGE SCALE GENOMIC DNA]</scope>
    <source>
        <strain evidence="4 5">NCCP-602</strain>
    </source>
</reference>
<feature type="compositionally biased region" description="Basic and acidic residues" evidence="2">
    <location>
        <begin position="1"/>
        <end position="39"/>
    </location>
</feature>
<dbReference type="Pfam" id="PF02720">
    <property type="entry name" value="DUF222"/>
    <property type="match status" value="1"/>
</dbReference>
<accession>A0ABP3C6P5</accession>
<dbReference type="InterPro" id="IPR003870">
    <property type="entry name" value="DUF222"/>
</dbReference>
<feature type="compositionally biased region" description="Polar residues" evidence="2">
    <location>
        <begin position="515"/>
        <end position="529"/>
    </location>
</feature>
<comment type="caution">
    <text evidence="4">The sequence shown here is derived from an EMBL/GenBank/DDBJ whole genome shotgun (WGS) entry which is preliminary data.</text>
</comment>
<dbReference type="InterPro" id="IPR003615">
    <property type="entry name" value="HNH_nuc"/>
</dbReference>
<dbReference type="Pfam" id="PF01844">
    <property type="entry name" value="HNH"/>
    <property type="match status" value="1"/>
</dbReference>
<feature type="compositionally biased region" description="Basic and acidic residues" evidence="2">
    <location>
        <begin position="125"/>
        <end position="152"/>
    </location>
</feature>
<feature type="compositionally biased region" description="Low complexity" evidence="2">
    <location>
        <begin position="555"/>
        <end position="570"/>
    </location>
</feature>